<name>A0ABN8RB12_9CNID</name>
<proteinExistence type="predicted"/>
<protein>
    <recommendedName>
        <fullName evidence="4">BZIP domain-containing protein</fullName>
    </recommendedName>
</protein>
<organism evidence="2 3">
    <name type="scientific">Porites lobata</name>
    <dbReference type="NCBI Taxonomy" id="104759"/>
    <lineage>
        <taxon>Eukaryota</taxon>
        <taxon>Metazoa</taxon>
        <taxon>Cnidaria</taxon>
        <taxon>Anthozoa</taxon>
        <taxon>Hexacorallia</taxon>
        <taxon>Scleractinia</taxon>
        <taxon>Fungiina</taxon>
        <taxon>Poritidae</taxon>
        <taxon>Porites</taxon>
    </lineage>
</organism>
<dbReference type="EMBL" id="CALNXK010000196">
    <property type="protein sequence ID" value="CAH3175087.1"/>
    <property type="molecule type" value="Genomic_DNA"/>
</dbReference>
<sequence length="234" mass="26878">MKSHSDYSDRVWGEPPLDVIPSWRENIKTKMATVAATSKVDCAQGKNGKNNPSSTAQSIGTGSAEMIDAEMRRRQLKLNRRAQRKRRKARMKAKRKEEEMAKKRAEVENQVCAMLASVQSDLNSLVEAEKRKSEQYLSLARKYYTMWKTLNDERAWQQHEAKARSAEERDKLKCVSLLKVQNPVCPLEMTSVTLNKRFSDYLSSSEVVLQSSMLLYKKSFIKVKDTVKKSTFMS</sequence>
<keyword evidence="3" id="KW-1185">Reference proteome</keyword>
<evidence type="ECO:0008006" key="4">
    <source>
        <dbReference type="Google" id="ProtNLM"/>
    </source>
</evidence>
<gene>
    <name evidence="2" type="ORF">PLOB_00015640</name>
</gene>
<feature type="region of interest" description="Disordered" evidence="1">
    <location>
        <begin position="79"/>
        <end position="102"/>
    </location>
</feature>
<evidence type="ECO:0000313" key="2">
    <source>
        <dbReference type="EMBL" id="CAH3175087.1"/>
    </source>
</evidence>
<accession>A0ABN8RB12</accession>
<reference evidence="2 3" key="1">
    <citation type="submission" date="2022-05" db="EMBL/GenBank/DDBJ databases">
        <authorList>
            <consortium name="Genoscope - CEA"/>
            <person name="William W."/>
        </authorList>
    </citation>
    <scope>NUCLEOTIDE SEQUENCE [LARGE SCALE GENOMIC DNA]</scope>
</reference>
<evidence type="ECO:0000256" key="1">
    <source>
        <dbReference type="SAM" id="MobiDB-lite"/>
    </source>
</evidence>
<evidence type="ECO:0000313" key="3">
    <source>
        <dbReference type="Proteomes" id="UP001159405"/>
    </source>
</evidence>
<comment type="caution">
    <text evidence="2">The sequence shown here is derived from an EMBL/GenBank/DDBJ whole genome shotgun (WGS) entry which is preliminary data.</text>
</comment>
<feature type="compositionally biased region" description="Polar residues" evidence="1">
    <location>
        <begin position="47"/>
        <end position="61"/>
    </location>
</feature>
<dbReference type="Proteomes" id="UP001159405">
    <property type="component" value="Unassembled WGS sequence"/>
</dbReference>
<feature type="compositionally biased region" description="Basic residues" evidence="1">
    <location>
        <begin position="79"/>
        <end position="94"/>
    </location>
</feature>
<feature type="region of interest" description="Disordered" evidence="1">
    <location>
        <begin position="40"/>
        <end position="64"/>
    </location>
</feature>